<name>A0A0A0QKL0_CULQU</name>
<feature type="transmembrane region" description="Helical" evidence="1">
    <location>
        <begin position="63"/>
        <end position="83"/>
    </location>
</feature>
<dbReference type="VEuPathDB" id="VectorBase:CQUJHB006965"/>
<feature type="transmembrane region" description="Helical" evidence="1">
    <location>
        <begin position="192"/>
        <end position="225"/>
    </location>
</feature>
<keyword evidence="2" id="KW-0675">Receptor</keyword>
<dbReference type="VEuPathDB" id="VectorBase:CPIJ017911"/>
<accession>A0A0A0QKL0</accession>
<feature type="transmembrane region" description="Helical" evidence="1">
    <location>
        <begin position="152"/>
        <end position="172"/>
    </location>
</feature>
<feature type="transmembrane region" description="Helical" evidence="1">
    <location>
        <begin position="296"/>
        <end position="316"/>
    </location>
</feature>
<feature type="transmembrane region" description="Helical" evidence="1">
    <location>
        <begin position="322"/>
        <end position="345"/>
    </location>
</feature>
<dbReference type="OrthoDB" id="7726730at2759"/>
<keyword evidence="1" id="KW-0472">Membrane</keyword>
<reference evidence="2" key="2">
    <citation type="submission" date="2014-07" db="EMBL/GenBank/DDBJ databases">
        <authorList>
            <person name="Choo Y.-M."/>
            <person name="Leal W.S."/>
        </authorList>
    </citation>
    <scope>NUCLEOTIDE SEQUENCE</scope>
</reference>
<feature type="transmembrane region" description="Helical" evidence="1">
    <location>
        <begin position="35"/>
        <end position="51"/>
    </location>
</feature>
<dbReference type="EMBL" id="KM229534">
    <property type="protein sequence ID" value="AIO10896.1"/>
    <property type="molecule type" value="mRNA"/>
</dbReference>
<proteinExistence type="evidence at transcript level"/>
<evidence type="ECO:0000256" key="1">
    <source>
        <dbReference type="SAM" id="Phobius"/>
    </source>
</evidence>
<keyword evidence="1" id="KW-1133">Transmembrane helix</keyword>
<sequence length="427" mass="49565">MEHFRKVPAVVRASKVQVLNRVRWLWEDLPDGYDSFWFLDIYLAVAAVRFVPKNVRQQAGWYLYQTMALYQMIIGLLDMIYALQNLTDVLAAIWYTMSFFAILLCLVKHYIVLRHYEAIHELRIFLNQQSFCSGDPAFDGKIRKRSYTVCQLLIMTVLCVIVLQQISIWIPTSQRDRTFSIPPWMSSYCGVFFSFILQILYFGTFTVIWVSKLFSCTVVASILIIRVKTEQEILAKNFELMMQTCLEENFFGSYQNSNRARKQFWDHTKNHLKTVLDQQHELLKHLEQLKSLVEPLFFFIYYASLIIVGTVFVVILREPLSFMTMVILSSTTISALECYCLCYLLDSFKNVNETITDNMFCFCSQLPHSGDHHADYVDVRATLMVVGYFCRHGMSFQCAGIGDISSAVFADLVNISYSVLTFLLNVL</sequence>
<organism evidence="2">
    <name type="scientific">Culex quinquefasciatus</name>
    <name type="common">Southern house mosquito</name>
    <name type="synonym">Culex pungens</name>
    <dbReference type="NCBI Taxonomy" id="7176"/>
    <lineage>
        <taxon>Eukaryota</taxon>
        <taxon>Metazoa</taxon>
        <taxon>Ecdysozoa</taxon>
        <taxon>Arthropoda</taxon>
        <taxon>Hexapoda</taxon>
        <taxon>Insecta</taxon>
        <taxon>Pterygota</taxon>
        <taxon>Neoptera</taxon>
        <taxon>Endopterygota</taxon>
        <taxon>Diptera</taxon>
        <taxon>Nematocera</taxon>
        <taxon>Culicoidea</taxon>
        <taxon>Culicidae</taxon>
        <taxon>Culicinae</taxon>
        <taxon>Culicini</taxon>
        <taxon>Culex</taxon>
        <taxon>Culex</taxon>
    </lineage>
</organism>
<protein>
    <submittedName>
        <fullName evidence="2">Odorant receptor 151</fullName>
    </submittedName>
</protein>
<dbReference type="AlphaFoldDB" id="A0A0A0QKL0"/>
<keyword evidence="1" id="KW-0812">Transmembrane</keyword>
<feature type="transmembrane region" description="Helical" evidence="1">
    <location>
        <begin position="89"/>
        <end position="107"/>
    </location>
</feature>
<evidence type="ECO:0000313" key="2">
    <source>
        <dbReference type="EMBL" id="AIO10896.1"/>
    </source>
</evidence>
<reference evidence="2" key="1">
    <citation type="journal article" date="2014" name="Proc. Natl. Acad. Sci. U.S.A.">
        <title>Mosquito odorant receptor for DEET and methyl jasmonate.</title>
        <authorList>
            <person name="Xu P."/>
            <person name="Choo Y.M."/>
            <person name="De La Rosa A."/>
            <person name="Leal W.S."/>
        </authorList>
    </citation>
    <scope>NUCLEOTIDE SEQUENCE</scope>
</reference>